<dbReference type="GO" id="GO:0006364">
    <property type="term" value="P:rRNA processing"/>
    <property type="evidence" value="ECO:0007669"/>
    <property type="project" value="TreeGrafter"/>
</dbReference>
<dbReference type="GO" id="GO:0003723">
    <property type="term" value="F:RNA binding"/>
    <property type="evidence" value="ECO:0007669"/>
    <property type="project" value="TreeGrafter"/>
</dbReference>
<dbReference type="CDD" id="cd05796">
    <property type="entry name" value="Ribosomal_P0_like"/>
    <property type="match status" value="1"/>
</dbReference>
<dbReference type="Pfam" id="PF17777">
    <property type="entry name" value="RL10P_insert"/>
    <property type="match status" value="1"/>
</dbReference>
<evidence type="ECO:0000259" key="7">
    <source>
        <dbReference type="Pfam" id="PF17777"/>
    </source>
</evidence>
<dbReference type="Gene3D" id="3.90.105.20">
    <property type="match status" value="1"/>
</dbReference>
<comment type="similarity">
    <text evidence="2 6">Belongs to the universal ribosomal protein uL10 family.</text>
</comment>
<evidence type="ECO:0000256" key="6">
    <source>
        <dbReference type="RuleBase" id="RU364039"/>
    </source>
</evidence>
<comment type="subcellular location">
    <subcellularLocation>
        <location evidence="6">Cytoplasm</location>
    </subcellularLocation>
    <subcellularLocation>
        <location evidence="6">Nucleus</location>
        <location evidence="6">Nucleolus</location>
    </subcellularLocation>
</comment>
<keyword evidence="8" id="KW-0687">Ribonucleoprotein</keyword>
<organism evidence="8 9">
    <name type="scientific">Venturia nashicola</name>
    <dbReference type="NCBI Taxonomy" id="86259"/>
    <lineage>
        <taxon>Eukaryota</taxon>
        <taxon>Fungi</taxon>
        <taxon>Dikarya</taxon>
        <taxon>Ascomycota</taxon>
        <taxon>Pezizomycotina</taxon>
        <taxon>Dothideomycetes</taxon>
        <taxon>Pleosporomycetidae</taxon>
        <taxon>Venturiales</taxon>
        <taxon>Venturiaceae</taxon>
        <taxon>Venturia</taxon>
    </lineage>
</organism>
<sequence length="239" mass="26795">MPKSKRAKVVHLTQVDKKDKAHRQKIFADVQEAASAYPYIYVFSIENMRNSCLKEVRTEFSDSRLFFAKTKIMAKALGLDTASEHLPGLSKLTPYLKGEAGILCTPREPSEVQSFFSTYSHTDFPRSNTVAAYTFTIPKGIVYSRGGEIPAEEDTKVAHSVEPFLRKCGMPTRLEKGIVMLDVDYTVCEEGKTLNSHQTALLKAFGVAMAEFKVTTLAYWHSETGEVSKCDEEEMETDL</sequence>
<dbReference type="GO" id="GO:0005737">
    <property type="term" value="C:cytoplasm"/>
    <property type="evidence" value="ECO:0007669"/>
    <property type="project" value="UniProtKB-SubCell"/>
</dbReference>
<reference evidence="8 9" key="1">
    <citation type="submission" date="2019-04" db="EMBL/GenBank/DDBJ databases">
        <title>High contiguity whole genome sequence and gene annotation resource for two Venturia nashicola isolates.</title>
        <authorList>
            <person name="Prokchorchik M."/>
            <person name="Won K."/>
            <person name="Lee Y."/>
            <person name="Choi E.D."/>
            <person name="Segonzac C."/>
            <person name="Sohn K.H."/>
        </authorList>
    </citation>
    <scope>NUCLEOTIDE SEQUENCE [LARGE SCALE GENOMIC DNA]</scope>
    <source>
        <strain evidence="8 9">PRI2</strain>
    </source>
</reference>
<proteinExistence type="inferred from homology"/>
<evidence type="ECO:0000256" key="2">
    <source>
        <dbReference type="ARBA" id="ARBA00008889"/>
    </source>
</evidence>
<name>A0A4Z1NT56_9PEZI</name>
<dbReference type="GO" id="GO:0000956">
    <property type="term" value="P:nuclear-transcribed mRNA catabolic process"/>
    <property type="evidence" value="ECO:0007669"/>
    <property type="project" value="TreeGrafter"/>
</dbReference>
<dbReference type="InterPro" id="IPR033867">
    <property type="entry name" value="Mrt4"/>
</dbReference>
<dbReference type="GO" id="GO:0030687">
    <property type="term" value="C:preribosome, large subunit precursor"/>
    <property type="evidence" value="ECO:0007669"/>
    <property type="project" value="TreeGrafter"/>
</dbReference>
<dbReference type="GO" id="GO:0005840">
    <property type="term" value="C:ribosome"/>
    <property type="evidence" value="ECO:0007669"/>
    <property type="project" value="UniProtKB-KW"/>
</dbReference>
<dbReference type="SUPFAM" id="SSF160369">
    <property type="entry name" value="Ribosomal protein L10-like"/>
    <property type="match status" value="1"/>
</dbReference>
<dbReference type="Proteomes" id="UP000298493">
    <property type="component" value="Unassembled WGS sequence"/>
</dbReference>
<keyword evidence="6" id="KW-0690">Ribosome biogenesis</keyword>
<evidence type="ECO:0000313" key="9">
    <source>
        <dbReference type="Proteomes" id="UP000298493"/>
    </source>
</evidence>
<dbReference type="EMBL" id="SNSC02000013">
    <property type="protein sequence ID" value="TID18946.1"/>
    <property type="molecule type" value="Genomic_DNA"/>
</dbReference>
<dbReference type="FunFam" id="3.90.105.20:FF:000003">
    <property type="entry name" value="Ribosome assembly factor mrt4"/>
    <property type="match status" value="1"/>
</dbReference>
<evidence type="ECO:0000256" key="1">
    <source>
        <dbReference type="ARBA" id="ARBA00004046"/>
    </source>
</evidence>
<dbReference type="AlphaFoldDB" id="A0A4Z1NT56"/>
<keyword evidence="8" id="KW-0689">Ribosomal protein</keyword>
<accession>A0A4Z1NT56</accession>
<dbReference type="InterPro" id="IPR051742">
    <property type="entry name" value="Ribosome_Assembly_uL10"/>
</dbReference>
<dbReference type="PANTHER" id="PTHR45841:SF1">
    <property type="entry name" value="MRNA TURNOVER PROTEIN 4 HOMOLOG"/>
    <property type="match status" value="1"/>
</dbReference>
<dbReference type="GO" id="GO:0005730">
    <property type="term" value="C:nucleolus"/>
    <property type="evidence" value="ECO:0007669"/>
    <property type="project" value="UniProtKB-SubCell"/>
</dbReference>
<dbReference type="Gene3D" id="3.30.70.1730">
    <property type="match status" value="1"/>
</dbReference>
<dbReference type="InterPro" id="IPR043164">
    <property type="entry name" value="Ribosomal_uL10-like_insert_sf"/>
</dbReference>
<keyword evidence="5 6" id="KW-0539">Nucleus</keyword>
<evidence type="ECO:0000313" key="8">
    <source>
        <dbReference type="EMBL" id="TID18946.1"/>
    </source>
</evidence>
<evidence type="ECO:0000256" key="4">
    <source>
        <dbReference type="ARBA" id="ARBA00022490"/>
    </source>
</evidence>
<protein>
    <recommendedName>
        <fullName evidence="6">Ribosome assembly factor mrt4</fullName>
    </recommendedName>
</protein>
<dbReference type="InterPro" id="IPR001790">
    <property type="entry name" value="Ribosomal_uL10"/>
</dbReference>
<evidence type="ECO:0000256" key="3">
    <source>
        <dbReference type="ARBA" id="ARBA00011117"/>
    </source>
</evidence>
<comment type="function">
    <text evidence="1 6">Component of the ribosome assembly machinery. Nuclear paralog of the ribosomal protein P0, it binds pre-60S subunits at an early stage of assembly in the nucleolus, and is replaced by P0 in cytoplasmic pre-60S subunits and mature 80S ribosomes.</text>
</comment>
<dbReference type="InterPro" id="IPR043141">
    <property type="entry name" value="Ribosomal_uL10-like_sf"/>
</dbReference>
<dbReference type="InterPro" id="IPR040637">
    <property type="entry name" value="Ribosomal_uL10-like_insert"/>
</dbReference>
<keyword evidence="4 6" id="KW-0963">Cytoplasm</keyword>
<dbReference type="FunFam" id="3.30.70.1730:FF:000005">
    <property type="entry name" value="Ribosome assembly factor mrt4"/>
    <property type="match status" value="1"/>
</dbReference>
<comment type="subunit">
    <text evidence="3 6">Associates with the pre-60S ribosomal particle.</text>
</comment>
<gene>
    <name evidence="8" type="ORF">E6O75_ATG06067</name>
</gene>
<comment type="caution">
    <text evidence="8">The sequence shown here is derived from an EMBL/GenBank/DDBJ whole genome shotgun (WGS) entry which is preliminary data.</text>
</comment>
<feature type="domain" description="Large ribosomal subunit protein uL10-like insertion" evidence="7">
    <location>
        <begin position="129"/>
        <end position="207"/>
    </location>
</feature>
<keyword evidence="9" id="KW-1185">Reference proteome</keyword>
<dbReference type="GO" id="GO:0000027">
    <property type="term" value="P:ribosomal large subunit assembly"/>
    <property type="evidence" value="ECO:0007669"/>
    <property type="project" value="InterPro"/>
</dbReference>
<dbReference type="Pfam" id="PF00466">
    <property type="entry name" value="Ribosomal_L10"/>
    <property type="match status" value="1"/>
</dbReference>
<dbReference type="STRING" id="86259.A0A4Z1NT56"/>
<dbReference type="PANTHER" id="PTHR45841">
    <property type="entry name" value="MRNA TURNOVER PROTEIN 4 MRTO4"/>
    <property type="match status" value="1"/>
</dbReference>
<evidence type="ECO:0000256" key="5">
    <source>
        <dbReference type="ARBA" id="ARBA00023242"/>
    </source>
</evidence>